<dbReference type="RefSeq" id="WP_140989144.1">
    <property type="nucleotide sequence ID" value="NZ_VHIQ01000002.1"/>
</dbReference>
<dbReference type="Gene3D" id="3.40.50.1820">
    <property type="entry name" value="alpha/beta hydrolase"/>
    <property type="match status" value="1"/>
</dbReference>
<evidence type="ECO:0000313" key="2">
    <source>
        <dbReference type="EMBL" id="TPV34721.1"/>
    </source>
</evidence>
<dbReference type="AlphaFoldDB" id="A0A506PLY0"/>
<organism evidence="2 3">
    <name type="scientific">Paucihalobacter ruber</name>
    <dbReference type="NCBI Taxonomy" id="2567861"/>
    <lineage>
        <taxon>Bacteria</taxon>
        <taxon>Pseudomonadati</taxon>
        <taxon>Bacteroidota</taxon>
        <taxon>Flavobacteriia</taxon>
        <taxon>Flavobacteriales</taxon>
        <taxon>Flavobacteriaceae</taxon>
        <taxon>Paucihalobacter</taxon>
    </lineage>
</organism>
<dbReference type="EMBL" id="VHIQ01000002">
    <property type="protein sequence ID" value="TPV34721.1"/>
    <property type="molecule type" value="Genomic_DNA"/>
</dbReference>
<protein>
    <submittedName>
        <fullName evidence="2">Esterase</fullName>
    </submittedName>
</protein>
<feature type="chain" id="PRO_5021422916" evidence="1">
    <location>
        <begin position="20"/>
        <end position="382"/>
    </location>
</feature>
<sequence length="382" mass="44511">MKCFLSVFAIFMSLNLCLAQVIVEDFYSEKLKQDRKLKILLPKGYSDNDKKTYPIVLVLDADYLFELVAGNTDYYSYWDEIPEVIVVGINQSDTRYQDITFGAQNSLPIDEGANFYEFIGMEVIPYIQSKYKTEIFGVAIGHGETANFINYFLLKKFPLFNAYINISPDFAPDMVNYLSERLQSTKSKIFYYMATSAYDVPRIKKQTEELNSKLTQLENPNLIYKFDNFQDHSHFTMPSQAVPRGLENVFSIYQPISKKEYEEIILKLEDSPVDYLVEKYKTINDLFGIKKQIRLNDFTAIESAIEKTKKYEYFEPLSKIAKKEHPETMLGHYYQARFYEQTGEPKKAMRTYQAGYGLDEIGSLTKDLMLEKADAIKTDFRY</sequence>
<dbReference type="InterPro" id="IPR011990">
    <property type="entry name" value="TPR-like_helical_dom_sf"/>
</dbReference>
<dbReference type="InterPro" id="IPR029058">
    <property type="entry name" value="AB_hydrolase_fold"/>
</dbReference>
<name>A0A506PLY0_9FLAO</name>
<evidence type="ECO:0000256" key="1">
    <source>
        <dbReference type="SAM" id="SignalP"/>
    </source>
</evidence>
<reference evidence="2 3" key="1">
    <citation type="submission" date="2019-06" db="EMBL/GenBank/DDBJ databases">
        <title>Flavobacteriaceae Paucihalobacterium erythroidium CWB-1, complete genome.</title>
        <authorList>
            <person name="Wu S."/>
        </authorList>
    </citation>
    <scope>NUCLEOTIDE SEQUENCE [LARGE SCALE GENOMIC DNA]</scope>
    <source>
        <strain evidence="2 3">CWB-1</strain>
    </source>
</reference>
<evidence type="ECO:0000313" key="3">
    <source>
        <dbReference type="Proteomes" id="UP000317332"/>
    </source>
</evidence>
<proteinExistence type="predicted"/>
<dbReference type="InterPro" id="IPR000801">
    <property type="entry name" value="Esterase-like"/>
</dbReference>
<keyword evidence="3" id="KW-1185">Reference proteome</keyword>
<dbReference type="SUPFAM" id="SSF53474">
    <property type="entry name" value="alpha/beta-Hydrolases"/>
    <property type="match status" value="1"/>
</dbReference>
<keyword evidence="1" id="KW-0732">Signal</keyword>
<dbReference type="Pfam" id="PF00756">
    <property type="entry name" value="Esterase"/>
    <property type="match status" value="1"/>
</dbReference>
<dbReference type="OrthoDB" id="1142077at2"/>
<dbReference type="Gene3D" id="1.25.40.10">
    <property type="entry name" value="Tetratricopeptide repeat domain"/>
    <property type="match status" value="1"/>
</dbReference>
<feature type="signal peptide" evidence="1">
    <location>
        <begin position="1"/>
        <end position="19"/>
    </location>
</feature>
<gene>
    <name evidence="2" type="ORF">FJ651_04095</name>
</gene>
<dbReference type="Proteomes" id="UP000317332">
    <property type="component" value="Unassembled WGS sequence"/>
</dbReference>
<accession>A0A506PLY0</accession>
<comment type="caution">
    <text evidence="2">The sequence shown here is derived from an EMBL/GenBank/DDBJ whole genome shotgun (WGS) entry which is preliminary data.</text>
</comment>